<evidence type="ECO:0008006" key="4">
    <source>
        <dbReference type="Google" id="ProtNLM"/>
    </source>
</evidence>
<feature type="chain" id="PRO_5018306704" description="Pherophorin domain-containing protein" evidence="1">
    <location>
        <begin position="28"/>
        <end position="296"/>
    </location>
</feature>
<feature type="signal peptide" evidence="1">
    <location>
        <begin position="1"/>
        <end position="27"/>
    </location>
</feature>
<name>A0A388LBR0_CHABU</name>
<gene>
    <name evidence="2" type="ORF">CBR_g29772</name>
</gene>
<comment type="caution">
    <text evidence="2">The sequence shown here is derived from an EMBL/GenBank/DDBJ whole genome shotgun (WGS) entry which is preliminary data.</text>
</comment>
<reference evidence="2 3" key="1">
    <citation type="journal article" date="2018" name="Cell">
        <title>The Chara Genome: Secondary Complexity and Implications for Plant Terrestrialization.</title>
        <authorList>
            <person name="Nishiyama T."/>
            <person name="Sakayama H."/>
            <person name="Vries J.D."/>
            <person name="Buschmann H."/>
            <person name="Saint-Marcoux D."/>
            <person name="Ullrich K.K."/>
            <person name="Haas F.B."/>
            <person name="Vanderstraeten L."/>
            <person name="Becker D."/>
            <person name="Lang D."/>
            <person name="Vosolsobe S."/>
            <person name="Rombauts S."/>
            <person name="Wilhelmsson P.K.I."/>
            <person name="Janitza P."/>
            <person name="Kern R."/>
            <person name="Heyl A."/>
            <person name="Rumpler F."/>
            <person name="Villalobos L.I.A.C."/>
            <person name="Clay J.M."/>
            <person name="Skokan R."/>
            <person name="Toyoda A."/>
            <person name="Suzuki Y."/>
            <person name="Kagoshima H."/>
            <person name="Schijlen E."/>
            <person name="Tajeshwar N."/>
            <person name="Catarino B."/>
            <person name="Hetherington A.J."/>
            <person name="Saltykova A."/>
            <person name="Bonnot C."/>
            <person name="Breuninger H."/>
            <person name="Symeonidi A."/>
            <person name="Radhakrishnan G.V."/>
            <person name="Van Nieuwerburgh F."/>
            <person name="Deforce D."/>
            <person name="Chang C."/>
            <person name="Karol K.G."/>
            <person name="Hedrich R."/>
            <person name="Ulvskov P."/>
            <person name="Glockner G."/>
            <person name="Delwiche C.F."/>
            <person name="Petrasek J."/>
            <person name="Van de Peer Y."/>
            <person name="Friml J."/>
            <person name="Beilby M."/>
            <person name="Dolan L."/>
            <person name="Kohara Y."/>
            <person name="Sugano S."/>
            <person name="Fujiyama A."/>
            <person name="Delaux P.-M."/>
            <person name="Quint M."/>
            <person name="TheiBen G."/>
            <person name="Hagemann M."/>
            <person name="Harholt J."/>
            <person name="Dunand C."/>
            <person name="Zachgo S."/>
            <person name="Langdale J."/>
            <person name="Maumus F."/>
            <person name="Straeten D.V.D."/>
            <person name="Gould S.B."/>
            <person name="Rensing S.A."/>
        </authorList>
    </citation>
    <scope>NUCLEOTIDE SEQUENCE [LARGE SCALE GENOMIC DNA]</scope>
    <source>
        <strain evidence="2 3">S276</strain>
    </source>
</reference>
<dbReference type="AlphaFoldDB" id="A0A388LBR0"/>
<keyword evidence="1" id="KW-0732">Signal</keyword>
<keyword evidence="3" id="KW-1185">Reference proteome</keyword>
<evidence type="ECO:0000313" key="3">
    <source>
        <dbReference type="Proteomes" id="UP000265515"/>
    </source>
</evidence>
<evidence type="ECO:0000313" key="2">
    <source>
        <dbReference type="EMBL" id="GBG79623.1"/>
    </source>
</evidence>
<evidence type="ECO:0000256" key="1">
    <source>
        <dbReference type="SAM" id="SignalP"/>
    </source>
</evidence>
<protein>
    <recommendedName>
        <fullName evidence="4">Pherophorin domain-containing protein</fullName>
    </recommendedName>
</protein>
<sequence length="296" mass="30473">MAKRMEMAVVVMVMVMGFVSMVGMVRSQAVATCPWTGEAAKPPTRAQTRCKSAASLSCCGDCGEISLALKEKSANLSVVLAKAGPMLGKNGAASLTGPVCSYLAGYHRCQALVEAFGCAISCDPTSGNFIEVNADRSGTVYICEDVMVDLYNSCGSVEFPPPVGALRDRIPGGPSMLSMFIGLTKFSLPVGPMGGHKTVTFRVVKKGDFQACYMGLPETSFPAAPLCCDPIAVPEQCAASIKGTRSLAVAGEPVTDPTCSAVNYAAPPPSAAGDSADETSAMGMALIGKLFGQGSP</sequence>
<accession>A0A388LBR0</accession>
<proteinExistence type="predicted"/>
<dbReference type="Gramene" id="GBG79623">
    <property type="protein sequence ID" value="GBG79623"/>
    <property type="gene ID" value="CBR_g29772"/>
</dbReference>
<dbReference type="Proteomes" id="UP000265515">
    <property type="component" value="Unassembled WGS sequence"/>
</dbReference>
<organism evidence="2 3">
    <name type="scientific">Chara braunii</name>
    <name type="common">Braun's stonewort</name>
    <dbReference type="NCBI Taxonomy" id="69332"/>
    <lineage>
        <taxon>Eukaryota</taxon>
        <taxon>Viridiplantae</taxon>
        <taxon>Streptophyta</taxon>
        <taxon>Charophyceae</taxon>
        <taxon>Charales</taxon>
        <taxon>Characeae</taxon>
        <taxon>Chara</taxon>
    </lineage>
</organism>
<dbReference type="EMBL" id="BFEA01000323">
    <property type="protein sequence ID" value="GBG79623.1"/>
    <property type="molecule type" value="Genomic_DNA"/>
</dbReference>